<evidence type="ECO:0000313" key="2">
    <source>
        <dbReference type="Proteomes" id="UP000184278"/>
    </source>
</evidence>
<reference evidence="2" key="1">
    <citation type="submission" date="2016-11" db="EMBL/GenBank/DDBJ databases">
        <authorList>
            <person name="Varghese N."/>
            <person name="Submissions S."/>
        </authorList>
    </citation>
    <scope>NUCLEOTIDE SEQUENCE [LARGE SCALE GENOMIC DNA]</scope>
    <source>
        <strain evidence="2">DSM 3071</strain>
    </source>
</reference>
<dbReference type="GO" id="GO:0047869">
    <property type="term" value="F:dimethylpropiothetin dethiomethylase activity"/>
    <property type="evidence" value="ECO:0007669"/>
    <property type="project" value="InterPro"/>
</dbReference>
<evidence type="ECO:0000313" key="1">
    <source>
        <dbReference type="EMBL" id="SHH56443.1"/>
    </source>
</evidence>
<dbReference type="Pfam" id="PF16867">
    <property type="entry name" value="DMSP_lyase"/>
    <property type="match status" value="1"/>
</dbReference>
<dbReference type="RefSeq" id="WP_167562654.1">
    <property type="nucleotide sequence ID" value="NZ_FQXK01000005.1"/>
</dbReference>
<dbReference type="AlphaFoldDB" id="A0A1M5U1C2"/>
<dbReference type="SUPFAM" id="SSF51182">
    <property type="entry name" value="RmlC-like cupins"/>
    <property type="match status" value="1"/>
</dbReference>
<protein>
    <submittedName>
        <fullName evidence="1">Dimethlysulfonioproprionate lyase</fullName>
    </submittedName>
</protein>
<dbReference type="InterPro" id="IPR031723">
    <property type="entry name" value="DMSP_lyase"/>
</dbReference>
<dbReference type="Proteomes" id="UP000184278">
    <property type="component" value="Unassembled WGS sequence"/>
</dbReference>
<dbReference type="STRING" id="1121131.SAMN02745229_00680"/>
<dbReference type="Gene3D" id="2.60.120.10">
    <property type="entry name" value="Jelly Rolls"/>
    <property type="match status" value="1"/>
</dbReference>
<dbReference type="InterPro" id="IPR014710">
    <property type="entry name" value="RmlC-like_jellyroll"/>
</dbReference>
<keyword evidence="2" id="KW-1185">Reference proteome</keyword>
<sequence>MVNQSILSQDILNQKIITIIGEAFKLLNNQGDLLDGYASDVSIPKDDISKEIAKVTSLVIPDQVEPFEKSSSPLIQYVRSSTLHGNTETEPLLDLIKEVADYLPWKYNYEDRSDLGSYLGWAELIGPEAPFRTSEYCLGFTLISPNTLYPEHKHPATELYKVLSGTSDWTLEGVTTPRSPGDIILHPYNRVHKMETHEETLLALYTWTGNDVVTLSTYT</sequence>
<organism evidence="1 2">
    <name type="scientific">Butyrivibrio fibrisolvens DSM 3071</name>
    <dbReference type="NCBI Taxonomy" id="1121131"/>
    <lineage>
        <taxon>Bacteria</taxon>
        <taxon>Bacillati</taxon>
        <taxon>Bacillota</taxon>
        <taxon>Clostridia</taxon>
        <taxon>Lachnospirales</taxon>
        <taxon>Lachnospiraceae</taxon>
        <taxon>Butyrivibrio</taxon>
    </lineage>
</organism>
<proteinExistence type="predicted"/>
<dbReference type="GeneID" id="89510607"/>
<accession>A0A1M5U1C2</accession>
<keyword evidence="1" id="KW-0456">Lyase</keyword>
<dbReference type="InterPro" id="IPR011051">
    <property type="entry name" value="RmlC_Cupin_sf"/>
</dbReference>
<dbReference type="EMBL" id="FQXK01000005">
    <property type="protein sequence ID" value="SHH56443.1"/>
    <property type="molecule type" value="Genomic_DNA"/>
</dbReference>
<name>A0A1M5U1C2_BUTFI</name>
<gene>
    <name evidence="1" type="ORF">SAMN02745229_00680</name>
</gene>